<dbReference type="Proteomes" id="UP000179219">
    <property type="component" value="Unassembled WGS sequence"/>
</dbReference>
<name>A0A1F7X2W7_9BACT</name>
<comment type="caution">
    <text evidence="1">The sequence shown here is derived from an EMBL/GenBank/DDBJ whole genome shotgun (WGS) entry which is preliminary data.</text>
</comment>
<evidence type="ECO:0008006" key="3">
    <source>
        <dbReference type="Google" id="ProtNLM"/>
    </source>
</evidence>
<dbReference type="InterPro" id="IPR036049">
    <property type="entry name" value="Ribosomal_uL29_sf"/>
</dbReference>
<dbReference type="EMBL" id="MGFP01000023">
    <property type="protein sequence ID" value="OGM09440.1"/>
    <property type="molecule type" value="Genomic_DNA"/>
</dbReference>
<proteinExistence type="predicted"/>
<evidence type="ECO:0000313" key="1">
    <source>
        <dbReference type="EMBL" id="OGM09440.1"/>
    </source>
</evidence>
<dbReference type="GO" id="GO:0005840">
    <property type="term" value="C:ribosome"/>
    <property type="evidence" value="ECO:0007669"/>
    <property type="project" value="InterPro"/>
</dbReference>
<sequence>MKKKELENFRLKAIKDLEKIISEKKIDFIRVSAEMKVGKEKNLKKAKNLRHEISQLKTLLRQKVILQAETEDKKK</sequence>
<reference evidence="1 2" key="1">
    <citation type="journal article" date="2016" name="Nat. Commun.">
        <title>Thousands of microbial genomes shed light on interconnected biogeochemical processes in an aquifer system.</title>
        <authorList>
            <person name="Anantharaman K."/>
            <person name="Brown C.T."/>
            <person name="Hug L.A."/>
            <person name="Sharon I."/>
            <person name="Castelle C.J."/>
            <person name="Probst A.J."/>
            <person name="Thomas B.C."/>
            <person name="Singh A."/>
            <person name="Wilkins M.J."/>
            <person name="Karaoz U."/>
            <person name="Brodie E.L."/>
            <person name="Williams K.H."/>
            <person name="Hubbard S.S."/>
            <person name="Banfield J.F."/>
        </authorList>
    </citation>
    <scope>NUCLEOTIDE SEQUENCE [LARGE SCALE GENOMIC DNA]</scope>
</reference>
<dbReference type="AlphaFoldDB" id="A0A1F7X2W7"/>
<accession>A0A1F7X2W7</accession>
<dbReference type="SUPFAM" id="SSF46561">
    <property type="entry name" value="Ribosomal protein L29 (L29p)"/>
    <property type="match status" value="1"/>
</dbReference>
<gene>
    <name evidence="1" type="ORF">A2159_00705</name>
</gene>
<dbReference type="GO" id="GO:0006412">
    <property type="term" value="P:translation"/>
    <property type="evidence" value="ECO:0007669"/>
    <property type="project" value="InterPro"/>
</dbReference>
<protein>
    <recommendedName>
        <fullName evidence="3">50S ribosomal protein L29</fullName>
    </recommendedName>
</protein>
<dbReference type="GO" id="GO:0003735">
    <property type="term" value="F:structural constituent of ribosome"/>
    <property type="evidence" value="ECO:0007669"/>
    <property type="project" value="InterPro"/>
</dbReference>
<organism evidence="1 2">
    <name type="scientific">Candidatus Woesebacteria bacterium RBG_13_34_9</name>
    <dbReference type="NCBI Taxonomy" id="1802477"/>
    <lineage>
        <taxon>Bacteria</taxon>
        <taxon>Candidatus Woeseibacteriota</taxon>
    </lineage>
</organism>
<dbReference type="Gene3D" id="1.10.287.310">
    <property type="match status" value="1"/>
</dbReference>
<evidence type="ECO:0000313" key="2">
    <source>
        <dbReference type="Proteomes" id="UP000179219"/>
    </source>
</evidence>